<dbReference type="PROSITE" id="PS50041">
    <property type="entry name" value="C_TYPE_LECTIN_2"/>
    <property type="match status" value="1"/>
</dbReference>
<feature type="signal peptide" evidence="2">
    <location>
        <begin position="1"/>
        <end position="21"/>
    </location>
</feature>
<keyword evidence="2" id="KW-0732">Signal</keyword>
<dbReference type="InterPro" id="IPR018378">
    <property type="entry name" value="C-type_lectin_CS"/>
</dbReference>
<dbReference type="PANTHER" id="PTHR21407">
    <property type="entry name" value="RE43931P-RELATED"/>
    <property type="match status" value="1"/>
</dbReference>
<dbReference type="InterPro" id="IPR001304">
    <property type="entry name" value="C-type_lectin-like"/>
</dbReference>
<dbReference type="SUPFAM" id="SSF56436">
    <property type="entry name" value="C-type lectin-like"/>
    <property type="match status" value="1"/>
</dbReference>
<sequence length="237" mass="27377">MPLWKLRIILIIQFLVLLTDGAPPFIPKSRGGRRRLRTSGRLLAKPNPVKCSRRPRQLLDESTGHYYFFSEDSYFKGNKANWLDARNLCRELCMDLISIESPIENELIQQIIAEKGLRDVWTSGRLCNFKGCDKPHLQPRNVNGWFWSGSGERIYATNSTPPGWPEKPWSRTGYIGQFLENRDVPQPDNAEYLLKPDLVNVEACLSINNNWYDDGIAWHDSACYRKKSFICEDSEPL</sequence>
<dbReference type="SMART" id="SM00034">
    <property type="entry name" value="CLECT"/>
    <property type="match status" value="1"/>
</dbReference>
<proteinExistence type="predicted"/>
<dbReference type="CDD" id="cd00037">
    <property type="entry name" value="CLECT"/>
    <property type="match status" value="1"/>
</dbReference>
<dbReference type="PANTHER" id="PTHR21407:SF5">
    <property type="entry name" value="HL04814P"/>
    <property type="match status" value="1"/>
</dbReference>
<evidence type="ECO:0000313" key="4">
    <source>
        <dbReference type="EMBL" id="CDW22780.1"/>
    </source>
</evidence>
<accession>A0A0K2TAD1</accession>
<dbReference type="PROSITE" id="PS00615">
    <property type="entry name" value="C_TYPE_LECTIN_1"/>
    <property type="match status" value="1"/>
</dbReference>
<name>A0A0K2TAD1_LEPSM</name>
<dbReference type="AlphaFoldDB" id="A0A0K2TAD1"/>
<feature type="domain" description="C-type lectin" evidence="3">
    <location>
        <begin position="62"/>
        <end position="232"/>
    </location>
</feature>
<feature type="chain" id="PRO_5005487602" evidence="2">
    <location>
        <begin position="22"/>
        <end position="237"/>
    </location>
</feature>
<dbReference type="InterPro" id="IPR016187">
    <property type="entry name" value="CTDL_fold"/>
</dbReference>
<dbReference type="OrthoDB" id="8950604at2759"/>
<organism evidence="4">
    <name type="scientific">Lepeophtheirus salmonis</name>
    <name type="common">Salmon louse</name>
    <name type="synonym">Caligus salmonis</name>
    <dbReference type="NCBI Taxonomy" id="72036"/>
    <lineage>
        <taxon>Eukaryota</taxon>
        <taxon>Metazoa</taxon>
        <taxon>Ecdysozoa</taxon>
        <taxon>Arthropoda</taxon>
        <taxon>Crustacea</taxon>
        <taxon>Multicrustacea</taxon>
        <taxon>Hexanauplia</taxon>
        <taxon>Copepoda</taxon>
        <taxon>Siphonostomatoida</taxon>
        <taxon>Caligidae</taxon>
        <taxon>Lepeophtheirus</taxon>
    </lineage>
</organism>
<evidence type="ECO:0000256" key="2">
    <source>
        <dbReference type="SAM" id="SignalP"/>
    </source>
</evidence>
<evidence type="ECO:0000259" key="3">
    <source>
        <dbReference type="PROSITE" id="PS50041"/>
    </source>
</evidence>
<keyword evidence="1" id="KW-1015">Disulfide bond</keyword>
<evidence type="ECO:0000256" key="1">
    <source>
        <dbReference type="ARBA" id="ARBA00023157"/>
    </source>
</evidence>
<dbReference type="EMBL" id="HACA01005419">
    <property type="protein sequence ID" value="CDW22780.1"/>
    <property type="molecule type" value="Transcribed_RNA"/>
</dbReference>
<reference evidence="4" key="1">
    <citation type="submission" date="2014-05" db="EMBL/GenBank/DDBJ databases">
        <authorList>
            <person name="Chronopoulou M."/>
        </authorList>
    </citation>
    <scope>NUCLEOTIDE SEQUENCE</scope>
    <source>
        <tissue evidence="4">Whole organism</tissue>
    </source>
</reference>
<protein>
    <submittedName>
        <fullName evidence="4">Putative LOC100159662 [Acyrthosiphon pisum]</fullName>
    </submittedName>
</protein>
<feature type="non-terminal residue" evidence="4">
    <location>
        <position position="237"/>
    </location>
</feature>
<dbReference type="Gene3D" id="3.10.100.10">
    <property type="entry name" value="Mannose-Binding Protein A, subunit A"/>
    <property type="match status" value="1"/>
</dbReference>
<dbReference type="InterPro" id="IPR016186">
    <property type="entry name" value="C-type_lectin-like/link_sf"/>
</dbReference>